<dbReference type="PANTHER" id="PTHR11088">
    <property type="entry name" value="TRNA DIMETHYLALLYLTRANSFERASE"/>
    <property type="match status" value="1"/>
</dbReference>
<dbReference type="Pfam" id="PF01715">
    <property type="entry name" value="IPPT"/>
    <property type="match status" value="1"/>
</dbReference>
<comment type="catalytic activity">
    <reaction evidence="9">
        <text>adenosine(37) in tRNA + dimethylallyl diphosphate = N(6)-dimethylallyladenosine(37) in tRNA + diphosphate</text>
        <dbReference type="Rhea" id="RHEA:26482"/>
        <dbReference type="Rhea" id="RHEA-COMP:10162"/>
        <dbReference type="Rhea" id="RHEA-COMP:10375"/>
        <dbReference type="ChEBI" id="CHEBI:33019"/>
        <dbReference type="ChEBI" id="CHEBI:57623"/>
        <dbReference type="ChEBI" id="CHEBI:74411"/>
        <dbReference type="ChEBI" id="CHEBI:74415"/>
        <dbReference type="EC" id="2.5.1.75"/>
    </reaction>
</comment>
<dbReference type="EMBL" id="CAEZTY010000152">
    <property type="protein sequence ID" value="CAB4602741.1"/>
    <property type="molecule type" value="Genomic_DNA"/>
</dbReference>
<evidence type="ECO:0000256" key="7">
    <source>
        <dbReference type="ARBA" id="ARBA00022840"/>
    </source>
</evidence>
<dbReference type="EMBL" id="CAEUNJ010000041">
    <property type="protein sequence ID" value="CAB4371773.1"/>
    <property type="molecule type" value="Genomic_DNA"/>
</dbReference>
<dbReference type="EMBL" id="CAFBOK010000032">
    <property type="protein sequence ID" value="CAB4976025.1"/>
    <property type="molecule type" value="Genomic_DNA"/>
</dbReference>
<keyword evidence="7" id="KW-0067">ATP-binding</keyword>
<keyword evidence="8" id="KW-0460">Magnesium</keyword>
<evidence type="ECO:0000256" key="6">
    <source>
        <dbReference type="ARBA" id="ARBA00022741"/>
    </source>
</evidence>
<dbReference type="HAMAP" id="MF_00185">
    <property type="entry name" value="IPP_trans"/>
    <property type="match status" value="1"/>
</dbReference>
<evidence type="ECO:0000313" key="10">
    <source>
        <dbReference type="EMBL" id="CAB4346389.1"/>
    </source>
</evidence>
<dbReference type="AlphaFoldDB" id="A0A6J6API8"/>
<evidence type="ECO:0000256" key="9">
    <source>
        <dbReference type="ARBA" id="ARBA00049563"/>
    </source>
</evidence>
<evidence type="ECO:0000313" key="17">
    <source>
        <dbReference type="EMBL" id="CAB5077965.1"/>
    </source>
</evidence>
<keyword evidence="4" id="KW-0808">Transferase</keyword>
<evidence type="ECO:0000313" key="16">
    <source>
        <dbReference type="EMBL" id="CAB4976025.1"/>
    </source>
</evidence>
<dbReference type="EMBL" id="CAESAL010000105">
    <property type="protein sequence ID" value="CAB4346389.1"/>
    <property type="molecule type" value="Genomic_DNA"/>
</dbReference>
<proteinExistence type="inferred from homology"/>
<dbReference type="EMBL" id="CAFAAD010000169">
    <property type="protein sequence ID" value="CAB4804184.1"/>
    <property type="molecule type" value="Genomic_DNA"/>
</dbReference>
<comment type="cofactor">
    <cofactor evidence="1">
        <name>Mg(2+)</name>
        <dbReference type="ChEBI" id="CHEBI:18420"/>
    </cofactor>
</comment>
<dbReference type="InterPro" id="IPR018022">
    <property type="entry name" value="IPT"/>
</dbReference>
<evidence type="ECO:0000313" key="13">
    <source>
        <dbReference type="EMBL" id="CAB4723774.1"/>
    </source>
</evidence>
<evidence type="ECO:0000256" key="5">
    <source>
        <dbReference type="ARBA" id="ARBA00022694"/>
    </source>
</evidence>
<name>A0A6J6API8_9ZZZZ</name>
<dbReference type="EMBL" id="CAEZXY010000136">
    <property type="protein sequence ID" value="CAB4723774.1"/>
    <property type="molecule type" value="Genomic_DNA"/>
</dbReference>
<dbReference type="PANTHER" id="PTHR11088:SF60">
    <property type="entry name" value="TRNA DIMETHYLALLYLTRANSFERASE"/>
    <property type="match status" value="1"/>
</dbReference>
<dbReference type="SUPFAM" id="SSF52540">
    <property type="entry name" value="P-loop containing nucleoside triphosphate hydrolases"/>
    <property type="match status" value="2"/>
</dbReference>
<keyword evidence="5" id="KW-0819">tRNA processing</keyword>
<comment type="similarity">
    <text evidence="2">Belongs to the IPP transferase family.</text>
</comment>
<evidence type="ECO:0000256" key="8">
    <source>
        <dbReference type="ARBA" id="ARBA00022842"/>
    </source>
</evidence>
<evidence type="ECO:0000313" key="15">
    <source>
        <dbReference type="EMBL" id="CAB4815845.1"/>
    </source>
</evidence>
<reference evidence="11" key="1">
    <citation type="submission" date="2020-05" db="EMBL/GenBank/DDBJ databases">
        <authorList>
            <person name="Chiriac C."/>
            <person name="Salcher M."/>
            <person name="Ghai R."/>
            <person name="Kavagutti S V."/>
        </authorList>
    </citation>
    <scope>NUCLEOTIDE SEQUENCE</scope>
</reference>
<accession>A0A6J6API8</accession>
<dbReference type="EC" id="2.5.1.75" evidence="3"/>
<dbReference type="Gene3D" id="3.40.50.300">
    <property type="entry name" value="P-loop containing nucleotide triphosphate hydrolases"/>
    <property type="match status" value="1"/>
</dbReference>
<protein>
    <recommendedName>
        <fullName evidence="3">tRNA dimethylallyltransferase</fullName>
        <ecNumber evidence="3">2.5.1.75</ecNumber>
    </recommendedName>
</protein>
<dbReference type="NCBIfam" id="TIGR00174">
    <property type="entry name" value="miaA"/>
    <property type="match status" value="1"/>
</dbReference>
<evidence type="ECO:0000313" key="12">
    <source>
        <dbReference type="EMBL" id="CAB4602741.1"/>
    </source>
</evidence>
<dbReference type="InterPro" id="IPR039657">
    <property type="entry name" value="Dimethylallyltransferase"/>
</dbReference>
<evidence type="ECO:0000256" key="3">
    <source>
        <dbReference type="ARBA" id="ARBA00012665"/>
    </source>
</evidence>
<evidence type="ECO:0000256" key="1">
    <source>
        <dbReference type="ARBA" id="ARBA00001946"/>
    </source>
</evidence>
<gene>
    <name evidence="12" type="ORF">UFOPK1762_02045</name>
    <name evidence="13" type="ORF">UFOPK2624_01899</name>
    <name evidence="14" type="ORF">UFOPK2969_01634</name>
    <name evidence="15" type="ORF">UFOPK3010_01445</name>
    <name evidence="10" type="ORF">UFOPK3331_01841</name>
    <name evidence="16" type="ORF">UFOPK3927_00429</name>
    <name evidence="11" type="ORF">UFOPK4201_01046</name>
    <name evidence="17" type="ORF">UFOPK4371_01265</name>
</gene>
<evidence type="ECO:0000256" key="4">
    <source>
        <dbReference type="ARBA" id="ARBA00022679"/>
    </source>
</evidence>
<organism evidence="11">
    <name type="scientific">freshwater metagenome</name>
    <dbReference type="NCBI Taxonomy" id="449393"/>
    <lineage>
        <taxon>unclassified sequences</taxon>
        <taxon>metagenomes</taxon>
        <taxon>ecological metagenomes</taxon>
    </lineage>
</organism>
<dbReference type="GO" id="GO:0006400">
    <property type="term" value="P:tRNA modification"/>
    <property type="evidence" value="ECO:0007669"/>
    <property type="project" value="TreeGrafter"/>
</dbReference>
<evidence type="ECO:0000256" key="2">
    <source>
        <dbReference type="ARBA" id="ARBA00005842"/>
    </source>
</evidence>
<dbReference type="InterPro" id="IPR027417">
    <property type="entry name" value="P-loop_NTPase"/>
</dbReference>
<dbReference type="GO" id="GO:0005524">
    <property type="term" value="F:ATP binding"/>
    <property type="evidence" value="ECO:0007669"/>
    <property type="project" value="UniProtKB-KW"/>
</dbReference>
<dbReference type="EMBL" id="CAFAAM010000238">
    <property type="protein sequence ID" value="CAB4815845.1"/>
    <property type="molecule type" value="Genomic_DNA"/>
</dbReference>
<evidence type="ECO:0000313" key="11">
    <source>
        <dbReference type="EMBL" id="CAB4371773.1"/>
    </source>
</evidence>
<dbReference type="EMBL" id="CAFBRD010000075">
    <property type="protein sequence ID" value="CAB5077965.1"/>
    <property type="molecule type" value="Genomic_DNA"/>
</dbReference>
<evidence type="ECO:0000313" key="14">
    <source>
        <dbReference type="EMBL" id="CAB4804184.1"/>
    </source>
</evidence>
<dbReference type="GO" id="GO:0052381">
    <property type="term" value="F:tRNA dimethylallyltransferase activity"/>
    <property type="evidence" value="ECO:0007669"/>
    <property type="project" value="UniProtKB-EC"/>
</dbReference>
<sequence>MKASVRFRPNGRHLALVGPTASGKSSLALAFACSRDDIEIVTVDSMQVYRGMDIGTAKPSVVQQAEVVHHLLDVCDPDDDYTVARFQRECLAVLADIEARGKRALLVGGTGLYLQAVTDDLEIPARFPEVREQLETESETAVLFTQLEQLDPIAASRMEATNRRRVVRALEVTLGSGRPFSSFGPGLEEYPESPFPIIGLAMERDLLDERISQRYEQQMIEGFLGEVEALLARPAGLGRTARQALGYTELLDHIEHGLPLDAALEAAVQRTRRFARRQQRWFGRDPRITWLATDGNVSENLVAELARGLVD</sequence>
<keyword evidence="6" id="KW-0547">Nucleotide-binding</keyword>
<dbReference type="Gene3D" id="1.10.20.140">
    <property type="match status" value="1"/>
</dbReference>